<evidence type="ECO:0000256" key="6">
    <source>
        <dbReference type="ARBA" id="ARBA00023136"/>
    </source>
</evidence>
<evidence type="ECO:0000313" key="11">
    <source>
        <dbReference type="Proteomes" id="UP000292003"/>
    </source>
</evidence>
<evidence type="ECO:0000259" key="9">
    <source>
        <dbReference type="PROSITE" id="PS50263"/>
    </source>
</evidence>
<dbReference type="EMBL" id="SFCC01000001">
    <property type="protein sequence ID" value="RZQ66057.1"/>
    <property type="molecule type" value="Genomic_DNA"/>
</dbReference>
<comment type="function">
    <text evidence="8">Catalyzes the phospholipid dependent N-acylation of the N-terminal cysteine of apolipoprotein, the last step in lipoprotein maturation.</text>
</comment>
<feature type="transmembrane region" description="Helical" evidence="8">
    <location>
        <begin position="483"/>
        <end position="503"/>
    </location>
</feature>
<keyword evidence="4 8" id="KW-0812">Transmembrane</keyword>
<evidence type="ECO:0000256" key="5">
    <source>
        <dbReference type="ARBA" id="ARBA00022989"/>
    </source>
</evidence>
<dbReference type="HAMAP" id="MF_01148">
    <property type="entry name" value="Lnt"/>
    <property type="match status" value="1"/>
</dbReference>
<evidence type="ECO:0000256" key="3">
    <source>
        <dbReference type="ARBA" id="ARBA00022679"/>
    </source>
</evidence>
<dbReference type="GO" id="GO:0005886">
    <property type="term" value="C:plasma membrane"/>
    <property type="evidence" value="ECO:0007669"/>
    <property type="project" value="UniProtKB-SubCell"/>
</dbReference>
<evidence type="ECO:0000256" key="7">
    <source>
        <dbReference type="ARBA" id="ARBA00023315"/>
    </source>
</evidence>
<comment type="caution">
    <text evidence="10">The sequence shown here is derived from an EMBL/GenBank/DDBJ whole genome shotgun (WGS) entry which is preliminary data.</text>
</comment>
<comment type="catalytic activity">
    <reaction evidence="8">
        <text>N-terminal S-1,2-diacyl-sn-glyceryl-L-cysteinyl-[lipoprotein] + a glycerophospholipid = N-acyl-S-1,2-diacyl-sn-glyceryl-L-cysteinyl-[lipoprotein] + a 2-acyl-sn-glycero-3-phospholipid + H(+)</text>
        <dbReference type="Rhea" id="RHEA:48228"/>
        <dbReference type="Rhea" id="RHEA-COMP:14681"/>
        <dbReference type="Rhea" id="RHEA-COMP:14684"/>
        <dbReference type="ChEBI" id="CHEBI:15378"/>
        <dbReference type="ChEBI" id="CHEBI:136912"/>
        <dbReference type="ChEBI" id="CHEBI:140656"/>
        <dbReference type="ChEBI" id="CHEBI:140657"/>
        <dbReference type="ChEBI" id="CHEBI:140660"/>
        <dbReference type="EC" id="2.3.1.269"/>
    </reaction>
</comment>
<organism evidence="10 11">
    <name type="scientific">Amycolatopsis suaedae</name>
    <dbReference type="NCBI Taxonomy" id="2510978"/>
    <lineage>
        <taxon>Bacteria</taxon>
        <taxon>Bacillati</taxon>
        <taxon>Actinomycetota</taxon>
        <taxon>Actinomycetes</taxon>
        <taxon>Pseudonocardiales</taxon>
        <taxon>Pseudonocardiaceae</taxon>
        <taxon>Amycolatopsis</taxon>
    </lineage>
</organism>
<feature type="transmembrane region" description="Helical" evidence="8">
    <location>
        <begin position="66"/>
        <end position="86"/>
    </location>
</feature>
<dbReference type="PROSITE" id="PS50263">
    <property type="entry name" value="CN_HYDROLASE"/>
    <property type="match status" value="1"/>
</dbReference>
<dbReference type="RefSeq" id="WP_130473626.1">
    <property type="nucleotide sequence ID" value="NZ_SFCC01000001.1"/>
</dbReference>
<keyword evidence="6 8" id="KW-0472">Membrane</keyword>
<dbReference type="SUPFAM" id="SSF56317">
    <property type="entry name" value="Carbon-nitrogen hydrolase"/>
    <property type="match status" value="1"/>
</dbReference>
<gene>
    <name evidence="8 10" type="primary">lnt</name>
    <name evidence="10" type="ORF">EWH70_03070</name>
</gene>
<evidence type="ECO:0000256" key="1">
    <source>
        <dbReference type="ARBA" id="ARBA00004651"/>
    </source>
</evidence>
<dbReference type="CDD" id="cd07571">
    <property type="entry name" value="ALP_N-acyl_transferase"/>
    <property type="match status" value="1"/>
</dbReference>
<evidence type="ECO:0000256" key="4">
    <source>
        <dbReference type="ARBA" id="ARBA00022692"/>
    </source>
</evidence>
<dbReference type="Gene3D" id="3.60.110.10">
    <property type="entry name" value="Carbon-nitrogen hydrolase"/>
    <property type="match status" value="1"/>
</dbReference>
<dbReference type="PANTHER" id="PTHR38686">
    <property type="entry name" value="APOLIPOPROTEIN N-ACYLTRANSFERASE"/>
    <property type="match status" value="1"/>
</dbReference>
<proteinExistence type="inferred from homology"/>
<dbReference type="InterPro" id="IPR003010">
    <property type="entry name" value="C-N_Hydrolase"/>
</dbReference>
<feature type="transmembrane region" description="Helical" evidence="8">
    <location>
        <begin position="125"/>
        <end position="143"/>
    </location>
</feature>
<dbReference type="OrthoDB" id="9804277at2"/>
<feature type="transmembrane region" description="Helical" evidence="8">
    <location>
        <begin position="163"/>
        <end position="187"/>
    </location>
</feature>
<dbReference type="PANTHER" id="PTHR38686:SF1">
    <property type="entry name" value="APOLIPOPROTEIN N-ACYLTRANSFERASE"/>
    <property type="match status" value="1"/>
</dbReference>
<dbReference type="GO" id="GO:0042158">
    <property type="term" value="P:lipoprotein biosynthetic process"/>
    <property type="evidence" value="ECO:0007669"/>
    <property type="project" value="UniProtKB-UniRule"/>
</dbReference>
<keyword evidence="2 8" id="KW-1003">Cell membrane</keyword>
<dbReference type="Pfam" id="PF00795">
    <property type="entry name" value="CN_hydrolase"/>
    <property type="match status" value="1"/>
</dbReference>
<keyword evidence="10" id="KW-0449">Lipoprotein</keyword>
<accession>A0A4Q7JEY9</accession>
<evidence type="ECO:0000256" key="8">
    <source>
        <dbReference type="HAMAP-Rule" id="MF_01148"/>
    </source>
</evidence>
<feature type="domain" description="CN hydrolase" evidence="9">
    <location>
        <begin position="223"/>
        <end position="470"/>
    </location>
</feature>
<dbReference type="AlphaFoldDB" id="A0A4Q7JEY9"/>
<keyword evidence="5 8" id="KW-1133">Transmembrane helix</keyword>
<dbReference type="InterPro" id="IPR036526">
    <property type="entry name" value="C-N_Hydrolase_sf"/>
</dbReference>
<dbReference type="NCBIfam" id="TIGR00546">
    <property type="entry name" value="lnt"/>
    <property type="match status" value="1"/>
</dbReference>
<feature type="transmembrane region" description="Helical" evidence="8">
    <location>
        <begin position="98"/>
        <end position="118"/>
    </location>
</feature>
<comment type="similarity">
    <text evidence="8">Belongs to the CN hydrolase family. Apolipoprotein N-acyltransferase subfamily.</text>
</comment>
<protein>
    <recommendedName>
        <fullName evidence="8">Apolipoprotein N-acyltransferase</fullName>
        <shortName evidence="8">ALP N-acyltransferase</shortName>
        <ecNumber evidence="8">2.3.1.269</ecNumber>
    </recommendedName>
</protein>
<dbReference type="InterPro" id="IPR004563">
    <property type="entry name" value="Apolipo_AcylTrfase"/>
</dbReference>
<dbReference type="GO" id="GO:0016410">
    <property type="term" value="F:N-acyltransferase activity"/>
    <property type="evidence" value="ECO:0007669"/>
    <property type="project" value="UniProtKB-UniRule"/>
</dbReference>
<name>A0A4Q7JEY9_9PSEU</name>
<sequence length="514" mass="54874">MVETAVEPAPRRDRRAWRPVALRLAGALASGVVFYLSFAPRPLWWLAPLAFTGLALVLHRRRFWGGLGYGFVFGLGFFVPLLTWLQHFLGPQFGPYPWLALSATLALYLGLCGGLITWVSRLPGAPVWAALVVVAMETPRTWFPFGGFPWGRVAFSQPEGAFLPLASVGGAPLVGFAVVLCGFGLAALVRRPRLVPVLATVVPVVAGLALWPAIGTDAQNGTRTVAAVQGNAPDVGLDLQGRRGELRANHLAETERLLADVRAGRVPKPDLVVWPESATDVRGDDPRLDRLAADFGVPFLIGALDRVAGKPQNVVYAWDPVTGRGDRYAKQQLVPFGEYIPAREIARLVTPFVDDTGDMLPGTGEPPALRVGGITVGAFICYEAAFDYPARDAVLAGAQLLVAPTNNAWYGPGEMSYQQLAMSRLRAVEHGRAVIVPATSGVSAVIRPDGSVASSTGLFTAASLVETVPLRSTTTLADRLGPWTEYTLLAVAVAAVVTGALSLRGPGRTRRRLD</sequence>
<dbReference type="EC" id="2.3.1.269" evidence="8"/>
<reference evidence="10 11" key="1">
    <citation type="submission" date="2019-02" db="EMBL/GenBank/DDBJ databases">
        <title>Draft genome sequence of Amycolatopsis sp. 8-3EHSu isolated from roots of Suaeda maritima.</title>
        <authorList>
            <person name="Duangmal K."/>
            <person name="Chantavorakit T."/>
        </authorList>
    </citation>
    <scope>NUCLEOTIDE SEQUENCE [LARGE SCALE GENOMIC DNA]</scope>
    <source>
        <strain evidence="10 11">8-3EHSu</strain>
    </source>
</reference>
<feature type="transmembrane region" description="Helical" evidence="8">
    <location>
        <begin position="43"/>
        <end position="59"/>
    </location>
</feature>
<keyword evidence="3 8" id="KW-0808">Transferase</keyword>
<keyword evidence="11" id="KW-1185">Reference proteome</keyword>
<dbReference type="InterPro" id="IPR045378">
    <property type="entry name" value="LNT_N"/>
</dbReference>
<feature type="transmembrane region" description="Helical" evidence="8">
    <location>
        <begin position="20"/>
        <end position="37"/>
    </location>
</feature>
<comment type="pathway">
    <text evidence="8">Protein modification; lipoprotein biosynthesis (N-acyl transfer).</text>
</comment>
<dbReference type="Proteomes" id="UP000292003">
    <property type="component" value="Unassembled WGS sequence"/>
</dbReference>
<keyword evidence="7 8" id="KW-0012">Acyltransferase</keyword>
<comment type="subcellular location">
    <subcellularLocation>
        <location evidence="1 8">Cell membrane</location>
        <topology evidence="1 8">Multi-pass membrane protein</topology>
    </subcellularLocation>
</comment>
<dbReference type="Pfam" id="PF20154">
    <property type="entry name" value="LNT_N"/>
    <property type="match status" value="1"/>
</dbReference>
<feature type="transmembrane region" description="Helical" evidence="8">
    <location>
        <begin position="194"/>
        <end position="214"/>
    </location>
</feature>
<evidence type="ECO:0000256" key="2">
    <source>
        <dbReference type="ARBA" id="ARBA00022475"/>
    </source>
</evidence>
<evidence type="ECO:0000313" key="10">
    <source>
        <dbReference type="EMBL" id="RZQ66057.1"/>
    </source>
</evidence>
<dbReference type="UniPathway" id="UPA00666"/>